<evidence type="ECO:0000313" key="2">
    <source>
        <dbReference type="EMBL" id="MBB3875889.1"/>
    </source>
</evidence>
<feature type="domain" description="TniQ" evidence="1">
    <location>
        <begin position="14"/>
        <end position="168"/>
    </location>
</feature>
<comment type="caution">
    <text evidence="2">The sequence shown here is derived from an EMBL/GenBank/DDBJ whole genome shotgun (WGS) entry which is preliminary data.</text>
</comment>
<evidence type="ECO:0000313" key="3">
    <source>
        <dbReference type="Proteomes" id="UP000528945"/>
    </source>
</evidence>
<accession>A0AAW3TTE0</accession>
<dbReference type="Pfam" id="PF06527">
    <property type="entry name" value="TniQ"/>
    <property type="match status" value="1"/>
</dbReference>
<organism evidence="2 3">
    <name type="scientific">Sphingomonas aquatilis</name>
    <dbReference type="NCBI Taxonomy" id="93063"/>
    <lineage>
        <taxon>Bacteria</taxon>
        <taxon>Pseudomonadati</taxon>
        <taxon>Pseudomonadota</taxon>
        <taxon>Alphaproteobacteria</taxon>
        <taxon>Sphingomonadales</taxon>
        <taxon>Sphingomonadaceae</taxon>
        <taxon>Sphingomonas</taxon>
    </lineage>
</organism>
<dbReference type="AlphaFoldDB" id="A0AAW3TTE0"/>
<dbReference type="RefSeq" id="WP_147035641.1">
    <property type="nucleotide sequence ID" value="NZ_JACIDB010000003.1"/>
</dbReference>
<gene>
    <name evidence="2" type="ORF">GGR47_002130</name>
</gene>
<protein>
    <recommendedName>
        <fullName evidence="1">TniQ domain-containing protein</fullName>
    </recommendedName>
</protein>
<dbReference type="InterPro" id="IPR009492">
    <property type="entry name" value="TniQ"/>
</dbReference>
<dbReference type="Proteomes" id="UP000528945">
    <property type="component" value="Unassembled WGS sequence"/>
</dbReference>
<reference evidence="2 3" key="1">
    <citation type="submission" date="2020-08" db="EMBL/GenBank/DDBJ databases">
        <title>Genomic Encyclopedia of Type Strains, Phase IV (KMG-IV): sequencing the most valuable type-strain genomes for metagenomic binning, comparative biology and taxonomic classification.</title>
        <authorList>
            <person name="Goeker M."/>
        </authorList>
    </citation>
    <scope>NUCLEOTIDE SEQUENCE [LARGE SCALE GENOMIC DNA]</scope>
    <source>
        <strain evidence="2 3">DSM 15581</strain>
    </source>
</reference>
<dbReference type="EMBL" id="JACIDB010000003">
    <property type="protein sequence ID" value="MBB3875889.1"/>
    <property type="molecule type" value="Genomic_DNA"/>
</dbReference>
<evidence type="ECO:0000259" key="1">
    <source>
        <dbReference type="Pfam" id="PF06527"/>
    </source>
</evidence>
<proteinExistence type="predicted"/>
<keyword evidence="3" id="KW-1185">Reference proteome</keyword>
<sequence length="336" mass="36990">MMIPDSQPSRASKFPAVHDDELLYSIVARYGVLAGNIDAQSTNLDLFGRAFGHAGTHLPANLQSMADRLPASLTLSGRDLVQRHTLLPYQCAFLPHEAMERTIAAALADGGRRGRPAGSADRPLPRPRNLRFCYPCVEQMLRDRQDLHWKRVHQLAVVTVCPKHECDLLESAVSPGPHDTRLHPPTLAVCDAGQPSVIPSGTNVDRAALAELARDAAMLLRGEYPAGLERRSGPDYAQMFRDLGYGGRARLDWTIMEPAIRTALADISPAMPGVTSAANRRRGWFVELMSERHPGHTDRVLIAAFVLRRIESVAPRFWAALDEITGRPLLLLKDVA</sequence>
<name>A0AAW3TTE0_9SPHN</name>